<evidence type="ECO:0000313" key="3">
    <source>
        <dbReference type="Proteomes" id="UP000431264"/>
    </source>
</evidence>
<reference evidence="3" key="1">
    <citation type="submission" date="2019-05" db="EMBL/GenBank/DDBJ databases">
        <title>Flavobacterium profundi sp. nov., isolated from a deep-sea seamount.</title>
        <authorList>
            <person name="Zhang D.-C."/>
        </authorList>
    </citation>
    <scope>NUCLEOTIDE SEQUENCE [LARGE SCALE GENOMIC DNA]</scope>
    <source>
        <strain evidence="3">TP390</strain>
    </source>
</reference>
<dbReference type="PANTHER" id="PTHR20883">
    <property type="entry name" value="PHYTANOYL-COA DIOXYGENASE DOMAIN CONTAINING 1"/>
    <property type="match status" value="1"/>
</dbReference>
<organism evidence="2 3">
    <name type="scientific">Flavobacterium profundi</name>
    <dbReference type="NCBI Taxonomy" id="1774945"/>
    <lineage>
        <taxon>Bacteria</taxon>
        <taxon>Pseudomonadati</taxon>
        <taxon>Bacteroidota</taxon>
        <taxon>Flavobacteriia</taxon>
        <taxon>Flavobacteriales</taxon>
        <taxon>Flavobacteriaceae</taxon>
        <taxon>Flavobacterium</taxon>
    </lineage>
</organism>
<dbReference type="EMBL" id="WQLW01000010">
    <property type="protein sequence ID" value="MVO10200.1"/>
    <property type="molecule type" value="Genomic_DNA"/>
</dbReference>
<dbReference type="SUPFAM" id="SSF51197">
    <property type="entry name" value="Clavaminate synthase-like"/>
    <property type="match status" value="1"/>
</dbReference>
<dbReference type="PANTHER" id="PTHR20883:SF48">
    <property type="entry name" value="ECTOINE DIOXYGENASE"/>
    <property type="match status" value="1"/>
</dbReference>
<dbReference type="AlphaFoldDB" id="A0A6I4ITL1"/>
<proteinExistence type="predicted"/>
<evidence type="ECO:0008006" key="4">
    <source>
        <dbReference type="Google" id="ProtNLM"/>
    </source>
</evidence>
<dbReference type="GO" id="GO:0016706">
    <property type="term" value="F:2-oxoglutarate-dependent dioxygenase activity"/>
    <property type="evidence" value="ECO:0007669"/>
    <property type="project" value="UniProtKB-ARBA"/>
</dbReference>
<accession>A0A6I4ITL1</accession>
<evidence type="ECO:0000313" key="2">
    <source>
        <dbReference type="EMBL" id="MVO10200.1"/>
    </source>
</evidence>
<dbReference type="Gene3D" id="2.60.120.620">
    <property type="entry name" value="q2cbj1_9rhob like domain"/>
    <property type="match status" value="1"/>
</dbReference>
<dbReference type="InterPro" id="IPR008775">
    <property type="entry name" value="Phytyl_CoA_dOase-like"/>
</dbReference>
<evidence type="ECO:0000256" key="1">
    <source>
        <dbReference type="ARBA" id="ARBA00001954"/>
    </source>
</evidence>
<name>A0A6I4ITL1_9FLAO</name>
<dbReference type="GO" id="GO:0005506">
    <property type="term" value="F:iron ion binding"/>
    <property type="evidence" value="ECO:0007669"/>
    <property type="project" value="UniProtKB-ARBA"/>
</dbReference>
<gene>
    <name evidence="2" type="ORF">GOQ30_13590</name>
</gene>
<sequence>MYSPISTAQLEQFYEQGFVKIENCLSPTLLQKLRIFFDEVMADEKDFQKVTISVGEKKFITNVELLCYKNNLACLELLGLPFLLDMAQEICGPDFFAIQEFAVIKNSGDQLPVLWHQDMMHQRTGNCFTVGIYVDDAHAGDGALKVVPRSHLSSKTICELAQEETLEVPMKAGDILVHDMMLAHSSDILQKHEKRRVIYFEFLSAKQVATEGIYTAELVANRTQLLAVATSYYHLQNPLLPQFQWEKEVTCFENEAQIRTALHSIYAMPIHAKPSNYCFELPK</sequence>
<comment type="cofactor">
    <cofactor evidence="1">
        <name>Fe(2+)</name>
        <dbReference type="ChEBI" id="CHEBI:29033"/>
    </cofactor>
</comment>
<comment type="caution">
    <text evidence="2">The sequence shown here is derived from an EMBL/GenBank/DDBJ whole genome shotgun (WGS) entry which is preliminary data.</text>
</comment>
<protein>
    <recommendedName>
        <fullName evidence="4">Phytanoyl-CoA dioxygenase</fullName>
    </recommendedName>
</protein>
<dbReference type="RefSeq" id="WP_140998627.1">
    <property type="nucleotide sequence ID" value="NZ_VDCZ01000010.1"/>
</dbReference>
<dbReference type="Pfam" id="PF05721">
    <property type="entry name" value="PhyH"/>
    <property type="match status" value="1"/>
</dbReference>
<keyword evidence="3" id="KW-1185">Reference proteome</keyword>
<dbReference type="Proteomes" id="UP000431264">
    <property type="component" value="Unassembled WGS sequence"/>
</dbReference>
<dbReference type="OrthoDB" id="9814777at2"/>